<evidence type="ECO:0000259" key="2">
    <source>
        <dbReference type="PROSITE" id="PS50104"/>
    </source>
</evidence>
<dbReference type="InterPro" id="IPR035897">
    <property type="entry name" value="Toll_tir_struct_dom_sf"/>
</dbReference>
<dbReference type="Proteomes" id="UP001324115">
    <property type="component" value="Unassembled WGS sequence"/>
</dbReference>
<feature type="signal peptide" evidence="1">
    <location>
        <begin position="1"/>
        <end position="23"/>
    </location>
</feature>
<comment type="caution">
    <text evidence="3">The sequence shown here is derived from an EMBL/GenBank/DDBJ whole genome shotgun (WGS) entry which is preliminary data.</text>
</comment>
<dbReference type="PANTHER" id="PTHR11017:SF573">
    <property type="entry name" value="ADP-RIBOSYL CYCLASE_CYCLIC ADP-RIBOSE HYDROLASE"/>
    <property type="match status" value="1"/>
</dbReference>
<sequence>MARYFAPPLLVLAPFLLLILGSALLLPQLGLCVATVAHSVGQENFAPSVSTPILTYENEVFISFHAEDTRTRFTSHLFAALERKRIHAYSGEFIQAELMKAIETSRIAVVVFSKNYATSNWCLDELVKIMKCRRVLNQTVLPIFYDVFPSDVTEAILNGPKDKVNIWDATLKDVANLAGLDLKPHRPEPEFIEEIVETIWKILYVESPTSTIPPSRQNDVPGQYSSLIIPQKGASSGLAERTRLFFFFHFKMVMGHKSQYRITFLNTFCFLLTFPCKSLSTIKSN</sequence>
<dbReference type="EMBL" id="JAXUIC010000009">
    <property type="protein sequence ID" value="KAK4573789.1"/>
    <property type="molecule type" value="Genomic_DNA"/>
</dbReference>
<protein>
    <recommendedName>
        <fullName evidence="2">TIR domain-containing protein</fullName>
    </recommendedName>
</protein>
<dbReference type="PROSITE" id="PS50104">
    <property type="entry name" value="TIR"/>
    <property type="match status" value="1"/>
</dbReference>
<dbReference type="InterPro" id="IPR044974">
    <property type="entry name" value="Disease_R_plants"/>
</dbReference>
<keyword evidence="4" id="KW-1185">Reference proteome</keyword>
<feature type="chain" id="PRO_5044710596" description="TIR domain-containing protein" evidence="1">
    <location>
        <begin position="24"/>
        <end position="285"/>
    </location>
</feature>
<feature type="domain" description="TIR" evidence="2">
    <location>
        <begin position="56"/>
        <end position="203"/>
    </location>
</feature>
<dbReference type="SMART" id="SM00255">
    <property type="entry name" value="TIR"/>
    <property type="match status" value="1"/>
</dbReference>
<evidence type="ECO:0000313" key="3">
    <source>
        <dbReference type="EMBL" id="KAK4573788.1"/>
    </source>
</evidence>
<accession>A0AAN7ELA4</accession>
<dbReference type="Pfam" id="PF01582">
    <property type="entry name" value="TIR"/>
    <property type="match status" value="1"/>
</dbReference>
<dbReference type="AlphaFoldDB" id="A0AAN7ELA4"/>
<dbReference type="Gene3D" id="3.40.50.10140">
    <property type="entry name" value="Toll/interleukin-1 receptor homology (TIR) domain"/>
    <property type="match status" value="1"/>
</dbReference>
<gene>
    <name evidence="3" type="ORF">RGQ29_031651</name>
</gene>
<keyword evidence="1" id="KW-0732">Signal</keyword>
<evidence type="ECO:0000256" key="1">
    <source>
        <dbReference type="SAM" id="SignalP"/>
    </source>
</evidence>
<dbReference type="GO" id="GO:0007165">
    <property type="term" value="P:signal transduction"/>
    <property type="evidence" value="ECO:0007669"/>
    <property type="project" value="InterPro"/>
</dbReference>
<dbReference type="PANTHER" id="PTHR11017">
    <property type="entry name" value="LEUCINE-RICH REPEAT-CONTAINING PROTEIN"/>
    <property type="match status" value="1"/>
</dbReference>
<dbReference type="SUPFAM" id="SSF52200">
    <property type="entry name" value="Toll/Interleukin receptor TIR domain"/>
    <property type="match status" value="1"/>
</dbReference>
<organism evidence="3 4">
    <name type="scientific">Quercus rubra</name>
    <name type="common">Northern red oak</name>
    <name type="synonym">Quercus borealis</name>
    <dbReference type="NCBI Taxonomy" id="3512"/>
    <lineage>
        <taxon>Eukaryota</taxon>
        <taxon>Viridiplantae</taxon>
        <taxon>Streptophyta</taxon>
        <taxon>Embryophyta</taxon>
        <taxon>Tracheophyta</taxon>
        <taxon>Spermatophyta</taxon>
        <taxon>Magnoliopsida</taxon>
        <taxon>eudicotyledons</taxon>
        <taxon>Gunneridae</taxon>
        <taxon>Pentapetalae</taxon>
        <taxon>rosids</taxon>
        <taxon>fabids</taxon>
        <taxon>Fagales</taxon>
        <taxon>Fagaceae</taxon>
        <taxon>Quercus</taxon>
    </lineage>
</organism>
<dbReference type="InterPro" id="IPR000157">
    <property type="entry name" value="TIR_dom"/>
</dbReference>
<reference evidence="3 4" key="1">
    <citation type="journal article" date="2023" name="G3 (Bethesda)">
        <title>A haplotype-resolved chromosome-scale genome for Quercus rubra L. provides insights into the genetics of adaptive traits for red oak species.</title>
        <authorList>
            <person name="Kapoor B."/>
            <person name="Jenkins J."/>
            <person name="Schmutz J."/>
            <person name="Zhebentyayeva T."/>
            <person name="Kuelheim C."/>
            <person name="Coggeshall M."/>
            <person name="Heim C."/>
            <person name="Lasky J.R."/>
            <person name="Leites L."/>
            <person name="Islam-Faridi N."/>
            <person name="Romero-Severson J."/>
            <person name="DeLeo V.L."/>
            <person name="Lucas S.M."/>
            <person name="Lazic D."/>
            <person name="Gailing O."/>
            <person name="Carlson J."/>
            <person name="Staton M."/>
        </authorList>
    </citation>
    <scope>NUCLEOTIDE SEQUENCE [LARGE SCALE GENOMIC DNA]</scope>
    <source>
        <strain evidence="3">Pseudo-F2</strain>
    </source>
</reference>
<dbReference type="GO" id="GO:0006952">
    <property type="term" value="P:defense response"/>
    <property type="evidence" value="ECO:0007669"/>
    <property type="project" value="InterPro"/>
</dbReference>
<proteinExistence type="predicted"/>
<dbReference type="EMBL" id="JAXUIC010000009">
    <property type="protein sequence ID" value="KAK4573788.1"/>
    <property type="molecule type" value="Genomic_DNA"/>
</dbReference>
<name>A0AAN7ELA4_QUERU</name>
<evidence type="ECO:0000313" key="4">
    <source>
        <dbReference type="Proteomes" id="UP001324115"/>
    </source>
</evidence>